<dbReference type="InterPro" id="IPR015943">
    <property type="entry name" value="WD40/YVTN_repeat-like_dom_sf"/>
</dbReference>
<dbReference type="SMART" id="SM00320">
    <property type="entry name" value="WD40"/>
    <property type="match status" value="9"/>
</dbReference>
<dbReference type="CDD" id="cd00200">
    <property type="entry name" value="WD40"/>
    <property type="match status" value="1"/>
</dbReference>
<evidence type="ECO:0000256" key="4">
    <source>
        <dbReference type="SAM" id="MobiDB-lite"/>
    </source>
</evidence>
<dbReference type="PANTHER" id="PTHR19848">
    <property type="entry name" value="WD40 REPEAT PROTEIN"/>
    <property type="match status" value="1"/>
</dbReference>
<evidence type="ECO:0000256" key="2">
    <source>
        <dbReference type="ARBA" id="ARBA00022737"/>
    </source>
</evidence>
<dbReference type="InterPro" id="IPR011600">
    <property type="entry name" value="Pept_C14_caspase"/>
</dbReference>
<accession>A0ABT7DS63</accession>
<dbReference type="PROSITE" id="PS50082">
    <property type="entry name" value="WD_REPEATS_2"/>
    <property type="match status" value="6"/>
</dbReference>
<keyword evidence="5" id="KW-0732">Signal</keyword>
<evidence type="ECO:0000259" key="6">
    <source>
        <dbReference type="PROSITE" id="PS50208"/>
    </source>
</evidence>
<dbReference type="SUPFAM" id="SSF50952">
    <property type="entry name" value="Soluble quinoprotein glucose dehydrogenase"/>
    <property type="match status" value="1"/>
</dbReference>
<feature type="signal peptide" evidence="5">
    <location>
        <begin position="1"/>
        <end position="24"/>
    </location>
</feature>
<evidence type="ECO:0000313" key="8">
    <source>
        <dbReference type="Proteomes" id="UP001172778"/>
    </source>
</evidence>
<feature type="repeat" description="WD" evidence="3">
    <location>
        <begin position="475"/>
        <end position="516"/>
    </location>
</feature>
<gene>
    <name evidence="7" type="ORF">PZA18_01935</name>
</gene>
<keyword evidence="1 3" id="KW-0853">WD repeat</keyword>
<dbReference type="InterPro" id="IPR001309">
    <property type="entry name" value="Pept_C14_p20"/>
</dbReference>
<proteinExistence type="predicted"/>
<evidence type="ECO:0000256" key="1">
    <source>
        <dbReference type="ARBA" id="ARBA00022574"/>
    </source>
</evidence>
<dbReference type="EMBL" id="JARRAF010000002">
    <property type="protein sequence ID" value="MDK2122804.1"/>
    <property type="molecule type" value="Genomic_DNA"/>
</dbReference>
<dbReference type="SUPFAM" id="SSF52129">
    <property type="entry name" value="Caspase-like"/>
    <property type="match status" value="1"/>
</dbReference>
<feature type="repeat" description="WD" evidence="3">
    <location>
        <begin position="837"/>
        <end position="878"/>
    </location>
</feature>
<feature type="chain" id="PRO_5047217138" evidence="5">
    <location>
        <begin position="25"/>
        <end position="969"/>
    </location>
</feature>
<evidence type="ECO:0000256" key="5">
    <source>
        <dbReference type="SAM" id="SignalP"/>
    </source>
</evidence>
<sequence>MKKLVIYHSLLAGLLLLGGGMVSAAEQRNLSVSTKKTRPSEPAPAPSAISSKAAPEVSVTITPIPFPREGAPLLPANVVILPPSKNVTSASGAPLVAAIQTVPGQVTTTPAHASTPVSAPASAPTLAPTQTQPSAPVSAQPVIAAAKQTPPPAMPAPVAAHPAPVVTTAVPQVPASFPVATTVASPQPAPSPMVAATSVSTAPAIVREQKLALVIGNGAYRDSPLLNPVNDARAMASKLQQLGFSVTKRENIGLEEIQKVVRDFGNQLKNGGVGLFFYAGHGLQVKGNNYLVPVGADIQAEDEVSTRAYNVNEVLEKLDSAKNRVNVVILDACRNNPFARSFRSNGSGLAQMDAPTGTLVAFATAPGRVASDGSGGNGLYTENLLRAMSQPGLRIEEVFKQVRVGVMQQSGGQQTPWENTSLTGDFYFNPLAGQENTAAPIQLAMAQSAELAPSRSIGVILPRKLFESYQLISGLGGFTGDVLSARFSSDGRRLALFGADRAARVWDAQSGAVINQTASAGQRSLSPDGKYLLTPAESNSLRVLDTESGGMVAHLKGHRERVVEALYSPDGKRIVARGGEGDIYLWDIEAGKLLDTLSAPSGKVTFLFSPNGKRLLAWGDEDSNLRMWNVADGKRESAMRAHWKKVNSIRFSPDGSRIVTASDDESAKVWNGESGDELFSLKGHVGPVVDGLFSADARRVLTRGANGQVILWDGTNGRQLQVFEGVQQSMFFSPEGSKIILNGMDRVLRQADAQSGALLATIPGNVFVSFSADGRRYATLGDEGARLWDTQSGAAVARLPGQVAVFFAGKGRLLASAGNDFSLQLWDAEHGDPVGVLKGHVERIRNVVFSADGRRLLSWGDDKSLRLWGLPEVNDIATLSKDAFETTLEYQTRVGKWSSAYSAIVNLGEYDADVQVFNVRLGDHTFGVPMPREEARKLAGQKQVQLTGTLRFSDAERLELAGAKLSRLP</sequence>
<feature type="repeat" description="WD" evidence="3">
    <location>
        <begin position="555"/>
        <end position="596"/>
    </location>
</feature>
<feature type="repeat" description="WD" evidence="3">
    <location>
        <begin position="639"/>
        <end position="680"/>
    </location>
</feature>
<organism evidence="7 8">
    <name type="scientific">Parachitinimonas caeni</name>
    <dbReference type="NCBI Taxonomy" id="3031301"/>
    <lineage>
        <taxon>Bacteria</taxon>
        <taxon>Pseudomonadati</taxon>
        <taxon>Pseudomonadota</taxon>
        <taxon>Betaproteobacteria</taxon>
        <taxon>Neisseriales</taxon>
        <taxon>Chitinibacteraceae</taxon>
        <taxon>Parachitinimonas</taxon>
    </lineage>
</organism>
<dbReference type="InterPro" id="IPR001680">
    <property type="entry name" value="WD40_rpt"/>
</dbReference>
<keyword evidence="8" id="KW-1185">Reference proteome</keyword>
<dbReference type="PANTHER" id="PTHR19848:SF8">
    <property type="entry name" value="F-BOX AND WD REPEAT DOMAIN CONTAINING 7"/>
    <property type="match status" value="1"/>
</dbReference>
<dbReference type="SUPFAM" id="SSF50978">
    <property type="entry name" value="WD40 repeat-like"/>
    <property type="match status" value="1"/>
</dbReference>
<dbReference type="RefSeq" id="WP_284099094.1">
    <property type="nucleotide sequence ID" value="NZ_JARRAF010000002.1"/>
</dbReference>
<dbReference type="InterPro" id="IPR011041">
    <property type="entry name" value="Quinoprot_gluc/sorb_DH_b-prop"/>
</dbReference>
<reference evidence="7" key="1">
    <citation type="submission" date="2023-03" db="EMBL/GenBank/DDBJ databases">
        <title>Chitinimonas shenzhenensis gen. nov., sp. nov., a novel member of family Burkholderiaceae isolated from activated sludge collected in Shen Zhen, China.</title>
        <authorList>
            <person name="Wang X."/>
        </authorList>
    </citation>
    <scope>NUCLEOTIDE SEQUENCE</scope>
    <source>
        <strain evidence="7">DQS-5</strain>
    </source>
</reference>
<dbReference type="Pfam" id="PF00656">
    <property type="entry name" value="Peptidase_C14"/>
    <property type="match status" value="1"/>
</dbReference>
<feature type="domain" description="Caspase family p20" evidence="6">
    <location>
        <begin position="208"/>
        <end position="337"/>
    </location>
</feature>
<comment type="caution">
    <text evidence="7">The sequence shown here is derived from an EMBL/GenBank/DDBJ whole genome shotgun (WGS) entry which is preliminary data.</text>
</comment>
<dbReference type="InterPro" id="IPR029030">
    <property type="entry name" value="Caspase-like_dom_sf"/>
</dbReference>
<name>A0ABT7DS63_9NEIS</name>
<evidence type="ECO:0000256" key="3">
    <source>
        <dbReference type="PROSITE-ProRule" id="PRU00221"/>
    </source>
</evidence>
<protein>
    <submittedName>
        <fullName evidence="7">Caspase family protein</fullName>
    </submittedName>
</protein>
<dbReference type="Gene3D" id="2.130.10.10">
    <property type="entry name" value="YVTN repeat-like/Quinoprotein amine dehydrogenase"/>
    <property type="match status" value="3"/>
</dbReference>
<dbReference type="InterPro" id="IPR036322">
    <property type="entry name" value="WD40_repeat_dom_sf"/>
</dbReference>
<feature type="region of interest" description="Disordered" evidence="4">
    <location>
        <begin position="107"/>
        <end position="135"/>
    </location>
</feature>
<feature type="repeat" description="WD" evidence="3">
    <location>
        <begin position="681"/>
        <end position="722"/>
    </location>
</feature>
<dbReference type="PROSITE" id="PS50208">
    <property type="entry name" value="CASPASE_P20"/>
    <property type="match status" value="1"/>
</dbReference>
<dbReference type="PROSITE" id="PS50294">
    <property type="entry name" value="WD_REPEATS_REGION"/>
    <property type="match status" value="3"/>
</dbReference>
<dbReference type="Gene3D" id="3.40.50.1460">
    <property type="match status" value="1"/>
</dbReference>
<feature type="region of interest" description="Disordered" evidence="4">
    <location>
        <begin position="32"/>
        <end position="52"/>
    </location>
</feature>
<dbReference type="Proteomes" id="UP001172778">
    <property type="component" value="Unassembled WGS sequence"/>
</dbReference>
<dbReference type="Pfam" id="PF00400">
    <property type="entry name" value="WD40"/>
    <property type="match status" value="5"/>
</dbReference>
<feature type="repeat" description="WD" evidence="3">
    <location>
        <begin position="804"/>
        <end position="836"/>
    </location>
</feature>
<evidence type="ECO:0000313" key="7">
    <source>
        <dbReference type="EMBL" id="MDK2122804.1"/>
    </source>
</evidence>
<keyword evidence="2" id="KW-0677">Repeat</keyword>